<reference evidence="1 4" key="2">
    <citation type="submission" date="2017-09" db="EMBL/GenBank/DDBJ databases">
        <title>Phase variable restriction modification systems are present in the genome sequences of periodontal pathogens Prevotella intermedia, Tannerella forsythia and Porphyromonas gingivalis.</title>
        <authorList>
            <person name="Haigh R.D."/>
            <person name="Crawford L."/>
            <person name="Ralph J."/>
            <person name="Wanford J."/>
            <person name="Vartoukian S.R."/>
            <person name="Hijazib K."/>
            <person name="Wade W."/>
            <person name="Oggioni M.R."/>
        </authorList>
    </citation>
    <scope>NUCLEOTIDE SEQUENCE [LARGE SCALE GENOMIC DNA]</scope>
    <source>
        <strain evidence="1 4">WW11663</strain>
    </source>
</reference>
<dbReference type="Proteomes" id="UP000219259">
    <property type="component" value="Unassembled WGS sequence"/>
</dbReference>
<reference evidence="2 3" key="1">
    <citation type="submission" date="2016-09" db="EMBL/GenBank/DDBJ databases">
        <authorList>
            <person name="Capua I."/>
            <person name="De Benedictis P."/>
            <person name="Joannis T."/>
            <person name="Lombin L.H."/>
            <person name="Cattoli G."/>
        </authorList>
    </citation>
    <scope>NUCLEOTIDE SEQUENCE [LARGE SCALE GENOMIC DNA]</scope>
    <source>
        <strain evidence="2 3">UB20</strain>
    </source>
</reference>
<dbReference type="EMBL" id="FMMM01000067">
    <property type="protein sequence ID" value="SCQ23283.1"/>
    <property type="molecule type" value="Genomic_DNA"/>
</dbReference>
<dbReference type="EMBL" id="NSLJ01000008">
    <property type="protein sequence ID" value="PDP44255.1"/>
    <property type="molecule type" value="Genomic_DNA"/>
</dbReference>
<evidence type="ECO:0000313" key="1">
    <source>
        <dbReference type="EMBL" id="PDP44255.1"/>
    </source>
</evidence>
<protein>
    <submittedName>
        <fullName evidence="2">Uncharacterized protein</fullName>
    </submittedName>
</protein>
<accession>A0A1D3UT80</accession>
<dbReference type="RefSeq" id="WP_052299275.1">
    <property type="nucleotide sequence ID" value="NZ_CAJPTF010000027.1"/>
</dbReference>
<gene>
    <name evidence="1" type="ORF">CLI86_04185</name>
    <name evidence="2" type="ORF">TFUB20_02012</name>
</gene>
<dbReference type="Proteomes" id="UP000182057">
    <property type="component" value="Unassembled WGS sequence"/>
</dbReference>
<proteinExistence type="predicted"/>
<evidence type="ECO:0000313" key="2">
    <source>
        <dbReference type="EMBL" id="SCQ23283.1"/>
    </source>
</evidence>
<organism evidence="2 3">
    <name type="scientific">Tannerella forsythia</name>
    <name type="common">Bacteroides forsythus</name>
    <dbReference type="NCBI Taxonomy" id="28112"/>
    <lineage>
        <taxon>Bacteria</taxon>
        <taxon>Pseudomonadati</taxon>
        <taxon>Bacteroidota</taxon>
        <taxon>Bacteroidia</taxon>
        <taxon>Bacteroidales</taxon>
        <taxon>Tannerellaceae</taxon>
        <taxon>Tannerella</taxon>
    </lineage>
</organism>
<sequence>MTNKAGRIMLYQTADGITKVEVTFCDDTVWLTLDQMAELLQGNNSVIAKFATTTFGNKTYQVDYYNLGIIISILKSNS</sequence>
<dbReference type="GeneID" id="34759369"/>
<evidence type="ECO:0000313" key="3">
    <source>
        <dbReference type="Proteomes" id="UP000182057"/>
    </source>
</evidence>
<name>A0A1D3UT80_TANFO</name>
<dbReference type="AlphaFoldDB" id="A0A1D3UT80"/>
<dbReference type="OrthoDB" id="9802752at2"/>
<evidence type="ECO:0000313" key="4">
    <source>
        <dbReference type="Proteomes" id="UP000219259"/>
    </source>
</evidence>